<feature type="transmembrane region" description="Helical" evidence="6">
    <location>
        <begin position="12"/>
        <end position="38"/>
    </location>
</feature>
<dbReference type="Proteomes" id="UP001328107">
    <property type="component" value="Unassembled WGS sequence"/>
</dbReference>
<dbReference type="InterPro" id="IPR050920">
    <property type="entry name" value="Nematode_rcpt-like_delta"/>
</dbReference>
<keyword evidence="5 6" id="KW-0472">Membrane</keyword>
<feature type="non-terminal residue" evidence="7">
    <location>
        <position position="187"/>
    </location>
</feature>
<feature type="transmembrane region" description="Helical" evidence="6">
    <location>
        <begin position="132"/>
        <end position="152"/>
    </location>
</feature>
<evidence type="ECO:0000256" key="1">
    <source>
        <dbReference type="ARBA" id="ARBA00004141"/>
    </source>
</evidence>
<feature type="transmembrane region" description="Helical" evidence="6">
    <location>
        <begin position="102"/>
        <end position="120"/>
    </location>
</feature>
<accession>A0AAN5CHR6</accession>
<comment type="subcellular location">
    <subcellularLocation>
        <location evidence="1">Membrane</location>
        <topology evidence="1">Multi-pass membrane protein</topology>
    </subcellularLocation>
</comment>
<sequence length="187" mass="20945">LLIVFLISAPRYMIVLSIHLPLLAFGFFMGLTLLLAIVRATPRAVKNYSVLLLWGAVNDLLSVTVDLISMERLTAIWPVFIYIPSGPCAKISVELCNLCNSLFLTLVANSMIFQCISFWYRLRVLSKPPPGTLALNAIIVICLIPNIIEITYTQIKRNLFGDPAFLQTVQTLYPLHNWTGVPFYGKS</sequence>
<feature type="non-terminal residue" evidence="7">
    <location>
        <position position="1"/>
    </location>
</feature>
<evidence type="ECO:0000256" key="6">
    <source>
        <dbReference type="SAM" id="Phobius"/>
    </source>
</evidence>
<dbReference type="EMBL" id="BTRK01000004">
    <property type="protein sequence ID" value="GMR44645.1"/>
    <property type="molecule type" value="Genomic_DNA"/>
</dbReference>
<evidence type="ECO:0008006" key="9">
    <source>
        <dbReference type="Google" id="ProtNLM"/>
    </source>
</evidence>
<reference evidence="8" key="1">
    <citation type="submission" date="2022-10" db="EMBL/GenBank/DDBJ databases">
        <title>Genome assembly of Pristionchus species.</title>
        <authorList>
            <person name="Yoshida K."/>
            <person name="Sommer R.J."/>
        </authorList>
    </citation>
    <scope>NUCLEOTIDE SEQUENCE [LARGE SCALE GENOMIC DNA]</scope>
    <source>
        <strain evidence="8">RS5460</strain>
    </source>
</reference>
<organism evidence="7 8">
    <name type="scientific">Pristionchus mayeri</name>
    <dbReference type="NCBI Taxonomy" id="1317129"/>
    <lineage>
        <taxon>Eukaryota</taxon>
        <taxon>Metazoa</taxon>
        <taxon>Ecdysozoa</taxon>
        <taxon>Nematoda</taxon>
        <taxon>Chromadorea</taxon>
        <taxon>Rhabditida</taxon>
        <taxon>Rhabditina</taxon>
        <taxon>Diplogasteromorpha</taxon>
        <taxon>Diplogasteroidea</taxon>
        <taxon>Neodiplogasteridae</taxon>
        <taxon>Pristionchus</taxon>
    </lineage>
</organism>
<dbReference type="Pfam" id="PF10317">
    <property type="entry name" value="7TM_GPCR_Srd"/>
    <property type="match status" value="1"/>
</dbReference>
<evidence type="ECO:0000313" key="8">
    <source>
        <dbReference type="Proteomes" id="UP001328107"/>
    </source>
</evidence>
<name>A0AAN5CHR6_9BILA</name>
<keyword evidence="3 6" id="KW-0812">Transmembrane</keyword>
<dbReference type="AlphaFoldDB" id="A0AAN5CHR6"/>
<evidence type="ECO:0000256" key="5">
    <source>
        <dbReference type="ARBA" id="ARBA00023136"/>
    </source>
</evidence>
<keyword evidence="8" id="KW-1185">Reference proteome</keyword>
<dbReference type="GO" id="GO:0016020">
    <property type="term" value="C:membrane"/>
    <property type="evidence" value="ECO:0007669"/>
    <property type="project" value="UniProtKB-SubCell"/>
</dbReference>
<comment type="similarity">
    <text evidence="2">Belongs to the nematode receptor-like protein srd family.</text>
</comment>
<proteinExistence type="inferred from homology"/>
<dbReference type="PANTHER" id="PTHR22945">
    <property type="entry name" value="SERPENTINE RECEPTOR, CLASS D DELTA"/>
    <property type="match status" value="1"/>
</dbReference>
<dbReference type="InterPro" id="IPR019421">
    <property type="entry name" value="7TM_GPCR_serpentine_rcpt_Srd"/>
</dbReference>
<evidence type="ECO:0000313" key="7">
    <source>
        <dbReference type="EMBL" id="GMR44645.1"/>
    </source>
</evidence>
<evidence type="ECO:0000256" key="3">
    <source>
        <dbReference type="ARBA" id="ARBA00022692"/>
    </source>
</evidence>
<dbReference type="PANTHER" id="PTHR22945:SF40">
    <property type="entry name" value="SERPENTINE RECEPTOR, CLASS D (DELTA)-RELATED"/>
    <property type="match status" value="1"/>
</dbReference>
<keyword evidence="4 6" id="KW-1133">Transmembrane helix</keyword>
<evidence type="ECO:0000256" key="4">
    <source>
        <dbReference type="ARBA" id="ARBA00022989"/>
    </source>
</evidence>
<evidence type="ECO:0000256" key="2">
    <source>
        <dbReference type="ARBA" id="ARBA00009166"/>
    </source>
</evidence>
<comment type="caution">
    <text evidence="7">The sequence shown here is derived from an EMBL/GenBank/DDBJ whole genome shotgun (WGS) entry which is preliminary data.</text>
</comment>
<gene>
    <name evidence="7" type="ORF">PMAYCL1PPCAC_14840</name>
</gene>
<protein>
    <recommendedName>
        <fullName evidence="9">G protein-coupled receptor</fullName>
    </recommendedName>
</protein>